<name>A0A401GPW1_9APHY</name>
<dbReference type="Proteomes" id="UP000287166">
    <property type="component" value="Unassembled WGS sequence"/>
</dbReference>
<proteinExistence type="predicted"/>
<sequence length="126" mass="12604">MGPTAPAVVAPGPTIPVGPAAPAVIAPVGVIGPVVPGVPPAAPGFDIPPGFTATLGVDLPYPAQLNDIAPFYCITRGCIVGVYTDWSLVAAYVHGVLGAFCKKHPTYTAAISAFNTALARGTVQVV</sequence>
<feature type="domain" description="Ribonuclease H1 N-terminal" evidence="1">
    <location>
        <begin position="70"/>
        <end position="110"/>
    </location>
</feature>
<dbReference type="Gene3D" id="3.40.970.10">
    <property type="entry name" value="Ribonuclease H1, N-terminal domain"/>
    <property type="match status" value="1"/>
</dbReference>
<dbReference type="InterPro" id="IPR009027">
    <property type="entry name" value="Ribosomal_bL9/RNase_H1_N"/>
</dbReference>
<reference evidence="2 3" key="1">
    <citation type="journal article" date="2018" name="Sci. Rep.">
        <title>Genome sequence of the cauliflower mushroom Sparassis crispa (Hanabiratake) and its association with beneficial usage.</title>
        <authorList>
            <person name="Kiyama R."/>
            <person name="Furutani Y."/>
            <person name="Kawaguchi K."/>
            <person name="Nakanishi T."/>
        </authorList>
    </citation>
    <scope>NUCLEOTIDE SEQUENCE [LARGE SCALE GENOMIC DNA]</scope>
</reference>
<dbReference type="OrthoDB" id="3270804at2759"/>
<dbReference type="RefSeq" id="XP_027615169.1">
    <property type="nucleotide sequence ID" value="XM_027759368.1"/>
</dbReference>
<accession>A0A401GPW1</accession>
<dbReference type="Pfam" id="PF01693">
    <property type="entry name" value="Cauli_VI"/>
    <property type="match status" value="1"/>
</dbReference>
<dbReference type="EMBL" id="BFAD01000006">
    <property type="protein sequence ID" value="GBE84256.1"/>
    <property type="molecule type" value="Genomic_DNA"/>
</dbReference>
<evidence type="ECO:0000259" key="1">
    <source>
        <dbReference type="Pfam" id="PF01693"/>
    </source>
</evidence>
<gene>
    <name evidence="2" type="ORF">SCP_0602340</name>
</gene>
<dbReference type="InParanoid" id="A0A401GPW1"/>
<organism evidence="2 3">
    <name type="scientific">Sparassis crispa</name>
    <dbReference type="NCBI Taxonomy" id="139825"/>
    <lineage>
        <taxon>Eukaryota</taxon>
        <taxon>Fungi</taxon>
        <taxon>Dikarya</taxon>
        <taxon>Basidiomycota</taxon>
        <taxon>Agaricomycotina</taxon>
        <taxon>Agaricomycetes</taxon>
        <taxon>Polyporales</taxon>
        <taxon>Sparassidaceae</taxon>
        <taxon>Sparassis</taxon>
    </lineage>
</organism>
<protein>
    <recommendedName>
        <fullName evidence="1">Ribonuclease H1 N-terminal domain-containing protein</fullName>
    </recommendedName>
</protein>
<dbReference type="SUPFAM" id="SSF55658">
    <property type="entry name" value="L9 N-domain-like"/>
    <property type="match status" value="1"/>
</dbReference>
<dbReference type="AlphaFoldDB" id="A0A401GPW1"/>
<evidence type="ECO:0000313" key="2">
    <source>
        <dbReference type="EMBL" id="GBE84256.1"/>
    </source>
</evidence>
<dbReference type="InterPro" id="IPR037056">
    <property type="entry name" value="RNase_H1_N_sf"/>
</dbReference>
<dbReference type="InterPro" id="IPR011320">
    <property type="entry name" value="RNase_H1_N"/>
</dbReference>
<dbReference type="GeneID" id="38781173"/>
<keyword evidence="3" id="KW-1185">Reference proteome</keyword>
<evidence type="ECO:0000313" key="3">
    <source>
        <dbReference type="Proteomes" id="UP000287166"/>
    </source>
</evidence>
<comment type="caution">
    <text evidence="2">The sequence shown here is derived from an EMBL/GenBank/DDBJ whole genome shotgun (WGS) entry which is preliminary data.</text>
</comment>